<dbReference type="EMBL" id="CP042434">
    <property type="protein sequence ID" value="QEC70751.1"/>
    <property type="molecule type" value="Genomic_DNA"/>
</dbReference>
<dbReference type="GO" id="GO:0005829">
    <property type="term" value="C:cytosol"/>
    <property type="evidence" value="ECO:0007669"/>
    <property type="project" value="TreeGrafter"/>
</dbReference>
<evidence type="ECO:0000313" key="6">
    <source>
        <dbReference type="Proteomes" id="UP000321291"/>
    </source>
</evidence>
<organism evidence="5 6">
    <name type="scientific">Arachidicoccus ginsenosidivorans</name>
    <dbReference type="NCBI Taxonomy" id="496057"/>
    <lineage>
        <taxon>Bacteria</taxon>
        <taxon>Pseudomonadati</taxon>
        <taxon>Bacteroidota</taxon>
        <taxon>Chitinophagia</taxon>
        <taxon>Chitinophagales</taxon>
        <taxon>Chitinophagaceae</taxon>
        <taxon>Arachidicoccus</taxon>
    </lineage>
</organism>
<dbReference type="InterPro" id="IPR012893">
    <property type="entry name" value="HipA-like_C"/>
</dbReference>
<feature type="domain" description="HipA-like C-terminal" evidence="4">
    <location>
        <begin position="56"/>
        <end position="278"/>
    </location>
</feature>
<dbReference type="PANTHER" id="PTHR37419:SF1">
    <property type="entry name" value="SERINE_THREONINE-PROTEIN KINASE TOXIN HIPA"/>
    <property type="match status" value="1"/>
</dbReference>
<dbReference type="GO" id="GO:0004674">
    <property type="term" value="F:protein serine/threonine kinase activity"/>
    <property type="evidence" value="ECO:0007669"/>
    <property type="project" value="TreeGrafter"/>
</dbReference>
<accession>A0A5B8VI64</accession>
<dbReference type="Pfam" id="PF07804">
    <property type="entry name" value="HipA_C"/>
    <property type="match status" value="1"/>
</dbReference>
<protein>
    <submittedName>
        <fullName evidence="5">HipA domain-containing protein</fullName>
    </submittedName>
</protein>
<sequence length="321" mass="36529">MTRCLYCYDKIDDAMESEFHPACAKKFFGVPELPRLPYDSSDMPKLAKKILESSVAVPGVQPKISMGLIEEVLQTGQNEESTVLDALKGQYILKPQDEDFPLMPENEHLTMRLAELFKILVVPSSLMRLKSGELCYVSRRIDRTLTGEMNHMIDFMQILGLEDKYSGTMEQVGKKVGELSSYILYDKFRFFELAVFNFIVGNNDMHLKNFSMLLLEDKWSLAPAYDLLNVKIVLPKDSEELALKLGGKKKKLNGAYFERFAVVLGLNPKQVLSVFNRIGTWLPKAEKLIARSFLPEAAKQAYFKVVQDRLGILGLLPMRNQ</sequence>
<proteinExistence type="inferred from homology"/>
<keyword evidence="2" id="KW-0808">Transferase</keyword>
<comment type="similarity">
    <text evidence="1">Belongs to the HipA Ser/Thr kinase family.</text>
</comment>
<gene>
    <name evidence="5" type="ORF">FSB73_02660</name>
</gene>
<evidence type="ECO:0000259" key="4">
    <source>
        <dbReference type="Pfam" id="PF07804"/>
    </source>
</evidence>
<keyword evidence="3" id="KW-0418">Kinase</keyword>
<keyword evidence="6" id="KW-1185">Reference proteome</keyword>
<evidence type="ECO:0000313" key="5">
    <source>
        <dbReference type="EMBL" id="QEC70751.1"/>
    </source>
</evidence>
<dbReference type="OrthoDB" id="9805913at2"/>
<dbReference type="RefSeq" id="WP_146780012.1">
    <property type="nucleotide sequence ID" value="NZ_CP042434.1"/>
</dbReference>
<reference evidence="5 6" key="1">
    <citation type="journal article" date="2017" name="Int. J. Syst. Evol. Microbiol.">
        <title>Arachidicoccus ginsenosidivorans sp. nov., with ginsenoside-converting activity isolated from ginseng cultivating soil.</title>
        <authorList>
            <person name="Siddiqi M.Z."/>
            <person name="Aslam Z."/>
            <person name="Im W.T."/>
        </authorList>
    </citation>
    <scope>NUCLEOTIDE SEQUENCE [LARGE SCALE GENOMIC DNA]</scope>
    <source>
        <strain evidence="5 6">Gsoil 809</strain>
    </source>
</reference>
<evidence type="ECO:0000256" key="1">
    <source>
        <dbReference type="ARBA" id="ARBA00010164"/>
    </source>
</evidence>
<evidence type="ECO:0000256" key="2">
    <source>
        <dbReference type="ARBA" id="ARBA00022679"/>
    </source>
</evidence>
<evidence type="ECO:0000256" key="3">
    <source>
        <dbReference type="ARBA" id="ARBA00022777"/>
    </source>
</evidence>
<dbReference type="AlphaFoldDB" id="A0A5B8VI64"/>
<dbReference type="InterPro" id="IPR052028">
    <property type="entry name" value="HipA_Ser/Thr_kinase"/>
</dbReference>
<dbReference type="Gene3D" id="1.10.1070.20">
    <property type="match status" value="1"/>
</dbReference>
<dbReference type="PANTHER" id="PTHR37419">
    <property type="entry name" value="SERINE/THREONINE-PROTEIN KINASE TOXIN HIPA"/>
    <property type="match status" value="1"/>
</dbReference>
<dbReference type="Proteomes" id="UP000321291">
    <property type="component" value="Chromosome"/>
</dbReference>
<dbReference type="KEGG" id="agi:FSB73_02660"/>
<name>A0A5B8VI64_9BACT</name>